<evidence type="ECO:0000256" key="1">
    <source>
        <dbReference type="SAM" id="MobiDB-lite"/>
    </source>
</evidence>
<proteinExistence type="predicted"/>
<dbReference type="Pfam" id="PF12044">
    <property type="entry name" value="Metallopep"/>
    <property type="match status" value="1"/>
</dbReference>
<dbReference type="Gene3D" id="2.100.10.30">
    <property type="entry name" value="Jacalin-like lectin domain"/>
    <property type="match status" value="1"/>
</dbReference>
<dbReference type="InterPro" id="IPR021917">
    <property type="entry name" value="Unchr_Zn-peptidase-like"/>
</dbReference>
<dbReference type="Pfam" id="PF01419">
    <property type="entry name" value="Jacalin"/>
    <property type="match status" value="1"/>
</dbReference>
<dbReference type="SUPFAM" id="SSF51101">
    <property type="entry name" value="Mannose-binding lectins"/>
    <property type="match status" value="1"/>
</dbReference>
<dbReference type="Proteomes" id="UP001360953">
    <property type="component" value="Unassembled WGS sequence"/>
</dbReference>
<dbReference type="InterPro" id="IPR053002">
    <property type="entry name" value="Metalloproteinase_M10B"/>
</dbReference>
<dbReference type="GeneID" id="92029749"/>
<keyword evidence="4" id="KW-1185">Reference proteome</keyword>
<feature type="compositionally biased region" description="Low complexity" evidence="1">
    <location>
        <begin position="29"/>
        <end position="50"/>
    </location>
</feature>
<feature type="region of interest" description="Disordered" evidence="1">
    <location>
        <begin position="1"/>
        <end position="92"/>
    </location>
</feature>
<feature type="compositionally biased region" description="Basic and acidic residues" evidence="1">
    <location>
        <begin position="17"/>
        <end position="27"/>
    </location>
</feature>
<feature type="domain" description="Jacalin-type lectin" evidence="2">
    <location>
        <begin position="655"/>
        <end position="794"/>
    </location>
</feature>
<name>A0ABR1M955_9PEZI</name>
<dbReference type="PROSITE" id="PS51752">
    <property type="entry name" value="JACALIN_LECTIN"/>
    <property type="match status" value="1"/>
</dbReference>
<dbReference type="PANTHER" id="PTHR21054:SF2">
    <property type="entry name" value="MIP04191P"/>
    <property type="match status" value="1"/>
</dbReference>
<sequence length="794" mass="88324">MPSFLKDFRRRSVRSFRSSDRSSHDHNGSGTSIPTSKSSSTLSSVYQQQSTPPPSLPSENSFTSSKLVNGGPTPVPPLPVRPITTNGHRNSSYVSTRCATNQLLQLKTFIQGGNGMTSPPPLPPRYQPTSPFAPRITSIENRAKVHQKIVLISGFIGDQDSKALDGHVTLHCEKESFPPTSWFVSDSHFKCLVVLEPGVNLLRLDFTSPKISGSSSSIPAHSSWIELFYLPLNSVPPLHLAIILGRDSPGTYDAVPERVEREGNGLDTAVRKFRMAAYLWQAFTAEQMHRNGFGRRCWRYDEEWSPSTLSYVETMAGQFRNEARIHIIRSEKTVAELRDLNIAQQHEPATDKGALFGIAMDAVKKHFKPTPAQKQYVSCMFLDTHWDPEQQVVRGHAALGGGDGEVSLAIFGSHALQNYPGSMEEVVPAFTDSTKTDTSLIANDCNQSGTTWEAANIGIGAHLHETGHLFGCPHQESGVMLRDYVTLNRTFTTREGFCTRTNSQGLRVCKKEDECGWHRLDCLRFRFHPCFRQPTDPGPAADESVQFWKAEHCNMITADSGVAWIELYPQGDDLCHTWIEYLDNRPRLVSVTEKELRSKLPADKRNKPLKVEIFSCGGGKHVVEDIGQLNSKQNRLKLPDGRKGWTGSKLGFSQMEGSEPQELILDSAWWEKSPDRKKVLMSIRVYHGFAVDGLEFVYNDDTTQLFGKRGGKPGGDEFKLDTVKGEILMGFYLRAGLWIDGIQILTNRNRKSEIYGNPAGGSGHTLIPPRGYEIAGISGSCGQWLDGFSLIITR</sequence>
<evidence type="ECO:0000313" key="3">
    <source>
        <dbReference type="EMBL" id="KAK7542838.1"/>
    </source>
</evidence>
<dbReference type="RefSeq" id="XP_066659131.1">
    <property type="nucleotide sequence ID" value="XM_066796843.1"/>
</dbReference>
<protein>
    <submittedName>
        <fullName evidence="3">Jacalin-like lectin domain-containing protein</fullName>
    </submittedName>
</protein>
<accession>A0ABR1M955</accession>
<reference evidence="3 4" key="1">
    <citation type="submission" date="2024-04" db="EMBL/GenBank/DDBJ databases">
        <title>Phyllosticta paracitricarpa is synonymous to the EU quarantine fungus P. citricarpa based on phylogenomic analyses.</title>
        <authorList>
            <consortium name="Lawrence Berkeley National Laboratory"/>
            <person name="Van ingen-buijs V.A."/>
            <person name="Van westerhoven A.C."/>
            <person name="Haridas S."/>
            <person name="Skiadas P."/>
            <person name="Martin F."/>
            <person name="Groenewald J.Z."/>
            <person name="Crous P.W."/>
            <person name="Seidl M.F."/>
        </authorList>
    </citation>
    <scope>NUCLEOTIDE SEQUENCE [LARGE SCALE GENOMIC DNA]</scope>
    <source>
        <strain evidence="3 4">CPC 17464</strain>
    </source>
</reference>
<evidence type="ECO:0000259" key="2">
    <source>
        <dbReference type="PROSITE" id="PS51752"/>
    </source>
</evidence>
<comment type="caution">
    <text evidence="3">The sequence shown here is derived from an EMBL/GenBank/DDBJ whole genome shotgun (WGS) entry which is preliminary data.</text>
</comment>
<gene>
    <name evidence="3" type="ORF">J3D65DRAFT_547020</name>
</gene>
<dbReference type="EMBL" id="JBBPEH010000002">
    <property type="protein sequence ID" value="KAK7542838.1"/>
    <property type="molecule type" value="Genomic_DNA"/>
</dbReference>
<evidence type="ECO:0000313" key="4">
    <source>
        <dbReference type="Proteomes" id="UP001360953"/>
    </source>
</evidence>
<dbReference type="PANTHER" id="PTHR21054">
    <property type="entry name" value="ZINC METALLOPROTEINASE-RELATED"/>
    <property type="match status" value="1"/>
</dbReference>
<dbReference type="InterPro" id="IPR036404">
    <property type="entry name" value="Jacalin-like_lectin_dom_sf"/>
</dbReference>
<organism evidence="3 4">
    <name type="scientific">Phyllosticta citribraziliensis</name>
    <dbReference type="NCBI Taxonomy" id="989973"/>
    <lineage>
        <taxon>Eukaryota</taxon>
        <taxon>Fungi</taxon>
        <taxon>Dikarya</taxon>
        <taxon>Ascomycota</taxon>
        <taxon>Pezizomycotina</taxon>
        <taxon>Dothideomycetes</taxon>
        <taxon>Dothideomycetes incertae sedis</taxon>
        <taxon>Botryosphaeriales</taxon>
        <taxon>Phyllostictaceae</taxon>
        <taxon>Phyllosticta</taxon>
    </lineage>
</organism>
<dbReference type="InterPro" id="IPR001229">
    <property type="entry name" value="Jacalin-like_lectin_dom"/>
</dbReference>